<keyword evidence="8" id="KW-0811">Translocation</keyword>
<keyword evidence="7 8" id="KW-0472">Membrane</keyword>
<keyword evidence="11" id="KW-1185">Reference proteome</keyword>
<dbReference type="Gene3D" id="3.10.450.320">
    <property type="entry name" value="Mitochondrial import inner membrane translocase subunit Tim21"/>
    <property type="match status" value="1"/>
</dbReference>
<keyword evidence="8" id="KW-0813">Transport</keyword>
<dbReference type="PANTHER" id="PTHR13032">
    <property type="entry name" value="MITOCHONDRIAL IMPORT INNER MEMBRANE TRANSLOCASE SUBUNIT TIM21"/>
    <property type="match status" value="1"/>
</dbReference>
<dbReference type="Proteomes" id="UP001292094">
    <property type="component" value="Unassembled WGS sequence"/>
</dbReference>
<dbReference type="EMBL" id="JAWZYT010001434">
    <property type="protein sequence ID" value="KAK4312218.1"/>
    <property type="molecule type" value="Genomic_DNA"/>
</dbReference>
<dbReference type="GO" id="GO:0030150">
    <property type="term" value="P:protein import into mitochondrial matrix"/>
    <property type="evidence" value="ECO:0007669"/>
    <property type="project" value="UniProtKB-UniRule"/>
</dbReference>
<comment type="caution">
    <text evidence="10">The sequence shown here is derived from an EMBL/GenBank/DDBJ whole genome shotgun (WGS) entry which is preliminary data.</text>
</comment>
<feature type="transmembrane region" description="Helical" evidence="8">
    <location>
        <begin position="66"/>
        <end position="86"/>
    </location>
</feature>
<comment type="subunit">
    <text evidence="8">Component of the TIM23 complex.</text>
</comment>
<proteinExistence type="inferred from homology"/>
<evidence type="ECO:0000256" key="3">
    <source>
        <dbReference type="ARBA" id="ARBA00022692"/>
    </source>
</evidence>
<evidence type="ECO:0000313" key="10">
    <source>
        <dbReference type="EMBL" id="KAK4312218.1"/>
    </source>
</evidence>
<name>A0AAE1PQA6_9EUCA</name>
<comment type="function">
    <text evidence="8">Essential component of the TIM23 complex, a complex that mediates the translocation of transit peptide-containing proteins across the mitochondrial inner membrane.</text>
</comment>
<evidence type="ECO:0000256" key="5">
    <source>
        <dbReference type="ARBA" id="ARBA00022989"/>
    </source>
</evidence>
<evidence type="ECO:0000256" key="7">
    <source>
        <dbReference type="ARBA" id="ARBA00023136"/>
    </source>
</evidence>
<dbReference type="AlphaFoldDB" id="A0AAE1PQA6"/>
<keyword evidence="8" id="KW-0653">Protein transport</keyword>
<evidence type="ECO:0000256" key="2">
    <source>
        <dbReference type="ARBA" id="ARBA00010867"/>
    </source>
</evidence>
<dbReference type="Pfam" id="PF08294">
    <property type="entry name" value="TIM21"/>
    <property type="match status" value="1"/>
</dbReference>
<dbReference type="PANTHER" id="PTHR13032:SF6">
    <property type="entry name" value="MITOCHONDRIAL IMPORT INNER MEMBRANE TRANSLOCASE SUBUNIT TIM21"/>
    <property type="match status" value="1"/>
</dbReference>
<keyword evidence="3 8" id="KW-0812">Transmembrane</keyword>
<keyword evidence="4" id="KW-0809">Transit peptide</keyword>
<reference evidence="10" key="1">
    <citation type="submission" date="2023-11" db="EMBL/GenBank/DDBJ databases">
        <title>Genome assemblies of two species of porcelain crab, Petrolisthes cinctipes and Petrolisthes manimaculis (Anomura: Porcellanidae).</title>
        <authorList>
            <person name="Angst P."/>
        </authorList>
    </citation>
    <scope>NUCLEOTIDE SEQUENCE</scope>
    <source>
        <strain evidence="10">PB745_02</strain>
        <tissue evidence="10">Gill</tissue>
    </source>
</reference>
<evidence type="ECO:0000256" key="9">
    <source>
        <dbReference type="SAM" id="MobiDB-lite"/>
    </source>
</evidence>
<sequence length="234" mass="26244">MLVIPVHRCLVTQLTTHTLPIITNSRHFTLTHNLLAVKKSLTKNVTRATSTPGFGQKAKEATRTTYYTAVVVVGLGMTGLMMYAVFKELLSSFSPQTVYSAAVDKCSAHPRVNDFLGDSVKSYGEESRRGRRQHISHLPYEIEGKKGFRIKFYLKGQRRTATAHLDARQTLSGWEFRYLYLQLDSYPYEVIVIEDNRGTTFDSPSSLPSIDYPATTLPSDGNDLPPLPPLFPSK</sequence>
<protein>
    <recommendedName>
        <fullName evidence="8">Mitochondrial import inner membrane translocase subunit Tim21</fullName>
    </recommendedName>
</protein>
<dbReference type="InterPro" id="IPR013261">
    <property type="entry name" value="Tim21"/>
</dbReference>
<feature type="compositionally biased region" description="Pro residues" evidence="9">
    <location>
        <begin position="225"/>
        <end position="234"/>
    </location>
</feature>
<dbReference type="InterPro" id="IPR038552">
    <property type="entry name" value="Tim21_IMS_sf"/>
</dbReference>
<evidence type="ECO:0000256" key="1">
    <source>
        <dbReference type="ARBA" id="ARBA00004304"/>
    </source>
</evidence>
<accession>A0AAE1PQA6</accession>
<gene>
    <name evidence="10" type="ORF">Pmani_016340</name>
</gene>
<comment type="subcellular location">
    <subcellularLocation>
        <location evidence="8">Mitochondrion inner membrane</location>
        <topology evidence="8">Single-pass membrane protein</topology>
    </subcellularLocation>
    <subcellularLocation>
        <location evidence="1">Mitochondrion membrane</location>
        <topology evidence="1">Single-pass membrane protein</topology>
    </subcellularLocation>
</comment>
<evidence type="ECO:0000256" key="8">
    <source>
        <dbReference type="RuleBase" id="RU367142"/>
    </source>
</evidence>
<dbReference type="GO" id="GO:0005744">
    <property type="term" value="C:TIM23 mitochondrial import inner membrane translocase complex"/>
    <property type="evidence" value="ECO:0007669"/>
    <property type="project" value="UniProtKB-UniRule"/>
</dbReference>
<comment type="similarity">
    <text evidence="2 8">Belongs to the TIM21 family.</text>
</comment>
<evidence type="ECO:0000256" key="4">
    <source>
        <dbReference type="ARBA" id="ARBA00022946"/>
    </source>
</evidence>
<keyword evidence="6 8" id="KW-0496">Mitochondrion</keyword>
<evidence type="ECO:0000256" key="6">
    <source>
        <dbReference type="ARBA" id="ARBA00023128"/>
    </source>
</evidence>
<evidence type="ECO:0000313" key="11">
    <source>
        <dbReference type="Proteomes" id="UP001292094"/>
    </source>
</evidence>
<feature type="region of interest" description="Disordered" evidence="9">
    <location>
        <begin position="200"/>
        <end position="234"/>
    </location>
</feature>
<organism evidence="10 11">
    <name type="scientific">Petrolisthes manimaculis</name>
    <dbReference type="NCBI Taxonomy" id="1843537"/>
    <lineage>
        <taxon>Eukaryota</taxon>
        <taxon>Metazoa</taxon>
        <taxon>Ecdysozoa</taxon>
        <taxon>Arthropoda</taxon>
        <taxon>Crustacea</taxon>
        <taxon>Multicrustacea</taxon>
        <taxon>Malacostraca</taxon>
        <taxon>Eumalacostraca</taxon>
        <taxon>Eucarida</taxon>
        <taxon>Decapoda</taxon>
        <taxon>Pleocyemata</taxon>
        <taxon>Anomura</taxon>
        <taxon>Galatheoidea</taxon>
        <taxon>Porcellanidae</taxon>
        <taxon>Petrolisthes</taxon>
    </lineage>
</organism>
<keyword evidence="8" id="KW-0999">Mitochondrion inner membrane</keyword>
<keyword evidence="5 8" id="KW-1133">Transmembrane helix</keyword>